<accession>A0A077ASD7</accession>
<dbReference type="AlphaFoldDB" id="A0A077ASD7"/>
<keyword evidence="4" id="KW-1185">Reference proteome</keyword>
<evidence type="ECO:0000256" key="2">
    <source>
        <dbReference type="SAM" id="SignalP"/>
    </source>
</evidence>
<dbReference type="KEGG" id="paca:ID47_04190"/>
<name>A0A077ASD7_9PROT</name>
<feature type="chain" id="PRO_5001716995" description="DUF4197 domain-containing protein" evidence="2">
    <location>
        <begin position="25"/>
        <end position="220"/>
    </location>
</feature>
<evidence type="ECO:0008006" key="5">
    <source>
        <dbReference type="Google" id="ProtNLM"/>
    </source>
</evidence>
<dbReference type="Proteomes" id="UP000028926">
    <property type="component" value="Chromosome"/>
</dbReference>
<protein>
    <recommendedName>
        <fullName evidence="5">DUF4197 domain-containing protein</fullName>
    </recommendedName>
</protein>
<dbReference type="HOGENOM" id="CLU_1254062_0_0_5"/>
<reference evidence="3 4" key="1">
    <citation type="submission" date="2014-07" db="EMBL/GenBank/DDBJ databases">
        <title>Comparative genomic insights into amoeba endosymbionts belonging to the families of Holosporaceae and Candidatus Midichloriaceae within Rickettsiales.</title>
        <authorList>
            <person name="Wang Z."/>
            <person name="Wu M."/>
        </authorList>
    </citation>
    <scope>NUCLEOTIDE SEQUENCE [LARGE SCALE GENOMIC DNA]</scope>
    <source>
        <strain evidence="3">PRA3</strain>
    </source>
</reference>
<evidence type="ECO:0000313" key="4">
    <source>
        <dbReference type="Proteomes" id="UP000028926"/>
    </source>
</evidence>
<dbReference type="OrthoDB" id="8487477at2"/>
<dbReference type="EMBL" id="CP008941">
    <property type="protein sequence ID" value="AIK96112.1"/>
    <property type="molecule type" value="Genomic_DNA"/>
</dbReference>
<feature type="region of interest" description="Disordered" evidence="1">
    <location>
        <begin position="174"/>
        <end position="220"/>
    </location>
</feature>
<dbReference type="RefSeq" id="WP_038464117.1">
    <property type="nucleotide sequence ID" value="NZ_CP008941.1"/>
</dbReference>
<evidence type="ECO:0000313" key="3">
    <source>
        <dbReference type="EMBL" id="AIK96112.1"/>
    </source>
</evidence>
<sequence length="220" mass="24837">MKLTTIKFIIFLGLLSTINFPVLAAEDRGEKISLAEKVLGLGVNNLFMEHQLPQTMAELGAAEAAYNRAEEMLWDGQGVKALPYLIYAEHYMVPQSFEILRRVKSGVFKEIPEPVRAQLKQAFSQLEDKDKLYDMYKDCWNRNEEMLRNSTKSSFLGSLTKLILGDNPSFPHTKPMQSISSEAFSGKQSKTSPYSSAREGTAEDMVPLLPGDYARKMKEE</sequence>
<organism evidence="3 4">
    <name type="scientific">Candidatus Odyssella acanthamoebae</name>
    <dbReference type="NCBI Taxonomy" id="91604"/>
    <lineage>
        <taxon>Bacteria</taxon>
        <taxon>Pseudomonadati</taxon>
        <taxon>Pseudomonadota</taxon>
        <taxon>Alphaproteobacteria</taxon>
        <taxon>Holosporales</taxon>
        <taxon>Candidatus Paracaedibacteraceae</taxon>
        <taxon>Candidatus Odyssella</taxon>
    </lineage>
</organism>
<evidence type="ECO:0000256" key="1">
    <source>
        <dbReference type="SAM" id="MobiDB-lite"/>
    </source>
</evidence>
<proteinExistence type="predicted"/>
<dbReference type="STRING" id="91604.ID47_04190"/>
<gene>
    <name evidence="3" type="ORF">ID47_04190</name>
</gene>
<feature type="signal peptide" evidence="2">
    <location>
        <begin position="1"/>
        <end position="24"/>
    </location>
</feature>
<feature type="compositionally biased region" description="Polar residues" evidence="1">
    <location>
        <begin position="175"/>
        <end position="195"/>
    </location>
</feature>
<keyword evidence="2" id="KW-0732">Signal</keyword>